<organism evidence="10 11">
    <name type="scientific">Deinococcus antarcticus</name>
    <dbReference type="NCBI Taxonomy" id="1298767"/>
    <lineage>
        <taxon>Bacteria</taxon>
        <taxon>Thermotogati</taxon>
        <taxon>Deinococcota</taxon>
        <taxon>Deinococci</taxon>
        <taxon>Deinococcales</taxon>
        <taxon>Deinococcaceae</taxon>
        <taxon>Deinococcus</taxon>
    </lineage>
</organism>
<name>A0ABV8AAZ0_9DEIO</name>
<feature type="domain" description="Integral membrane protein YccS N-terminal" evidence="8">
    <location>
        <begin position="61"/>
        <end position="340"/>
    </location>
</feature>
<evidence type="ECO:0000256" key="5">
    <source>
        <dbReference type="ARBA" id="ARBA00023136"/>
    </source>
</evidence>
<dbReference type="Pfam" id="PF13515">
    <property type="entry name" value="FUSC_2"/>
    <property type="match status" value="1"/>
</dbReference>
<evidence type="ECO:0000256" key="6">
    <source>
        <dbReference type="ARBA" id="ARBA00043993"/>
    </source>
</evidence>
<dbReference type="InterPro" id="IPR032692">
    <property type="entry name" value="YccS_N"/>
</dbReference>
<keyword evidence="11" id="KW-1185">Reference proteome</keyword>
<keyword evidence="3 7" id="KW-0812">Transmembrane</keyword>
<evidence type="ECO:0000313" key="11">
    <source>
        <dbReference type="Proteomes" id="UP001595748"/>
    </source>
</evidence>
<evidence type="ECO:0000256" key="3">
    <source>
        <dbReference type="ARBA" id="ARBA00022692"/>
    </source>
</evidence>
<accession>A0ABV8AAZ0</accession>
<dbReference type="InterPro" id="IPR010020">
    <property type="entry name" value="Integral_membrane_YCCS_YHJK"/>
</dbReference>
<dbReference type="Proteomes" id="UP001595748">
    <property type="component" value="Unassembled WGS sequence"/>
</dbReference>
<evidence type="ECO:0000259" key="9">
    <source>
        <dbReference type="Pfam" id="PF13515"/>
    </source>
</evidence>
<evidence type="ECO:0000256" key="2">
    <source>
        <dbReference type="ARBA" id="ARBA00022475"/>
    </source>
</evidence>
<dbReference type="EMBL" id="JBHRZF010000200">
    <property type="protein sequence ID" value="MFC3862515.1"/>
    <property type="molecule type" value="Genomic_DNA"/>
</dbReference>
<feature type="transmembrane region" description="Helical" evidence="7">
    <location>
        <begin position="36"/>
        <end position="52"/>
    </location>
</feature>
<evidence type="ECO:0000259" key="8">
    <source>
        <dbReference type="Pfam" id="PF12805"/>
    </source>
</evidence>
<dbReference type="InterPro" id="IPR049453">
    <property type="entry name" value="Memb_transporter_dom"/>
</dbReference>
<keyword evidence="2" id="KW-1003">Cell membrane</keyword>
<dbReference type="InterPro" id="IPR010019">
    <property type="entry name" value="Integral_membrane_YccS"/>
</dbReference>
<comment type="similarity">
    <text evidence="6">Belongs to the YccS/YhfK family.</text>
</comment>
<evidence type="ECO:0000256" key="1">
    <source>
        <dbReference type="ARBA" id="ARBA00004651"/>
    </source>
</evidence>
<feature type="transmembrane region" description="Helical" evidence="7">
    <location>
        <begin position="136"/>
        <end position="157"/>
    </location>
</feature>
<feature type="transmembrane region" description="Helical" evidence="7">
    <location>
        <begin position="111"/>
        <end position="130"/>
    </location>
</feature>
<reference evidence="11" key="1">
    <citation type="journal article" date="2019" name="Int. J. Syst. Evol. Microbiol.">
        <title>The Global Catalogue of Microorganisms (GCM) 10K type strain sequencing project: providing services to taxonomists for standard genome sequencing and annotation.</title>
        <authorList>
            <consortium name="The Broad Institute Genomics Platform"/>
            <consortium name="The Broad Institute Genome Sequencing Center for Infectious Disease"/>
            <person name="Wu L."/>
            <person name="Ma J."/>
        </authorList>
    </citation>
    <scope>NUCLEOTIDE SEQUENCE [LARGE SCALE GENOMIC DNA]</scope>
    <source>
        <strain evidence="11">CCTCC AB 2013263</strain>
    </source>
</reference>
<gene>
    <name evidence="10" type="primary">yccS</name>
    <name evidence="10" type="ORF">ACFOPQ_17265</name>
</gene>
<evidence type="ECO:0000313" key="10">
    <source>
        <dbReference type="EMBL" id="MFC3862515.1"/>
    </source>
</evidence>
<evidence type="ECO:0000256" key="4">
    <source>
        <dbReference type="ARBA" id="ARBA00022989"/>
    </source>
</evidence>
<evidence type="ECO:0000256" key="7">
    <source>
        <dbReference type="SAM" id="Phobius"/>
    </source>
</evidence>
<keyword evidence="5 7" id="KW-0472">Membrane</keyword>
<feature type="domain" description="Integral membrane bound transporter" evidence="9">
    <location>
        <begin position="400"/>
        <end position="522"/>
    </location>
</feature>
<dbReference type="PANTHER" id="PTHR30509:SF8">
    <property type="entry name" value="INNER MEMBRANE PROTEIN YCCS"/>
    <property type="match status" value="1"/>
</dbReference>
<comment type="subcellular location">
    <subcellularLocation>
        <location evidence="1">Cell membrane</location>
        <topology evidence="1">Multi-pass membrane protein</topology>
    </subcellularLocation>
</comment>
<sequence>MKFPLTRTQVLDNLPMFLGAALGLAAVWWWGQPADVLPVVLGVIAGGLVDQDHRLTGRLVNVLFTLLAFALSSLAVQWSLGLSGSVFTLVMTALTFGFTVLGAAGARYRTIAFGALAVATYTSLTHHAGADWWRNSALILAGTLGYSLMALLVHAVFPSRGAQQQLALAFAALARYADLKARFFDPDLSAQHGDVQLQFTMQNGAVVEHFNACRRALYYRLTRGSPRERTGELTRMYFAAQDIHERLSAAHFDYAAFHRRWQHTDIPFRVERMLEAQAQFCRDVAAFLLHGTSLHGPAVRLNRDEARLRQSWTWFAARDPERFSALPRVLQNLEAINLQLVQLGAHFPDRPPLQADMTEIVPTDQESFRAALTTLRQNLGVHSAVFRHAVRLAVVVAVSGVTVQVFRLELGYWILLTALFVCQPSYTATRSRANQRVVGTLLGMVVGSVIPLVFPSYAARLAVILLTTTLFFAFRSVRYSFSTAFITIEALTALSLTGFDVYQALPTRLLDTLAGAALAWLAVSLLWPDWKWLSVEKSAAQAIKEVANYLKIIHVQLGQGRTDDAPYRLARRRAYEGAAQLGGVVNEITASASHYGAQVPQGQRLLALTYGLLGYVSALGAARTSKDQAGLPGLPPALLDVTGQLADFMLGLPDLPEHQFRADQQNLAGRLESMRPPEGSALPETIVWQQLNMILDLLGHFHGALRQSKERATERFMPLV</sequence>
<feature type="transmembrane region" description="Helical" evidence="7">
    <location>
        <begin position="86"/>
        <end position="104"/>
    </location>
</feature>
<comment type="caution">
    <text evidence="10">The sequence shown here is derived from an EMBL/GenBank/DDBJ whole genome shotgun (WGS) entry which is preliminary data.</text>
</comment>
<dbReference type="NCBIfam" id="TIGR01667">
    <property type="entry name" value="YCCS_YHFK"/>
    <property type="match status" value="1"/>
</dbReference>
<dbReference type="RefSeq" id="WP_380080471.1">
    <property type="nucleotide sequence ID" value="NZ_JBHRZF010000200.1"/>
</dbReference>
<proteinExistence type="inferred from homology"/>
<dbReference type="NCBIfam" id="TIGR01666">
    <property type="entry name" value="YCCS"/>
    <property type="match status" value="1"/>
</dbReference>
<keyword evidence="4 7" id="KW-1133">Transmembrane helix</keyword>
<protein>
    <submittedName>
        <fullName evidence="10">YccS family putative transporter</fullName>
    </submittedName>
</protein>
<feature type="transmembrane region" description="Helical" evidence="7">
    <location>
        <begin position="441"/>
        <end position="474"/>
    </location>
</feature>
<feature type="transmembrane region" description="Helical" evidence="7">
    <location>
        <begin position="59"/>
        <end position="80"/>
    </location>
</feature>
<dbReference type="Pfam" id="PF12805">
    <property type="entry name" value="FUSC-like"/>
    <property type="match status" value="1"/>
</dbReference>
<dbReference type="PANTHER" id="PTHR30509">
    <property type="entry name" value="P-HYDROXYBENZOIC ACID EFFLUX PUMP SUBUNIT-RELATED"/>
    <property type="match status" value="1"/>
</dbReference>